<dbReference type="GO" id="GO:0006749">
    <property type="term" value="P:glutathione metabolic process"/>
    <property type="evidence" value="ECO:0007669"/>
    <property type="project" value="TreeGrafter"/>
</dbReference>
<dbReference type="GO" id="GO:0004364">
    <property type="term" value="F:glutathione transferase activity"/>
    <property type="evidence" value="ECO:0007669"/>
    <property type="project" value="TreeGrafter"/>
</dbReference>
<name>A0A915L6U6_ROMCU</name>
<dbReference type="Proteomes" id="UP000887565">
    <property type="component" value="Unplaced"/>
</dbReference>
<dbReference type="AlphaFoldDB" id="A0A915L6U6"/>
<dbReference type="InterPro" id="IPR051369">
    <property type="entry name" value="GST_Theta"/>
</dbReference>
<dbReference type="InterPro" id="IPR004045">
    <property type="entry name" value="Glutathione_S-Trfase_N"/>
</dbReference>
<organism evidence="2 3">
    <name type="scientific">Romanomermis culicivorax</name>
    <name type="common">Nematode worm</name>
    <dbReference type="NCBI Taxonomy" id="13658"/>
    <lineage>
        <taxon>Eukaryota</taxon>
        <taxon>Metazoa</taxon>
        <taxon>Ecdysozoa</taxon>
        <taxon>Nematoda</taxon>
        <taxon>Enoplea</taxon>
        <taxon>Dorylaimia</taxon>
        <taxon>Mermithida</taxon>
        <taxon>Mermithoidea</taxon>
        <taxon>Mermithidae</taxon>
        <taxon>Romanomermis</taxon>
    </lineage>
</organism>
<accession>A0A915L6U6</accession>
<evidence type="ECO:0000313" key="3">
    <source>
        <dbReference type="WBParaSite" id="nRc.2.0.1.t46739-RA"/>
    </source>
</evidence>
<dbReference type="OMA" id="IISSWAN"/>
<dbReference type="PANTHER" id="PTHR43917:SF8">
    <property type="entry name" value="GH16740P-RELATED"/>
    <property type="match status" value="1"/>
</dbReference>
<evidence type="ECO:0000313" key="2">
    <source>
        <dbReference type="Proteomes" id="UP000887565"/>
    </source>
</evidence>
<dbReference type="PANTHER" id="PTHR43917">
    <property type="match status" value="1"/>
</dbReference>
<dbReference type="Pfam" id="PF02798">
    <property type="entry name" value="GST_N"/>
    <property type="match status" value="1"/>
</dbReference>
<dbReference type="PROSITE" id="PS50404">
    <property type="entry name" value="GST_NTER"/>
    <property type="match status" value="1"/>
</dbReference>
<dbReference type="WBParaSite" id="nRc.2.0.1.t46739-RA">
    <property type="protein sequence ID" value="nRc.2.0.1.t46739-RA"/>
    <property type="gene ID" value="nRc.2.0.1.g46739"/>
</dbReference>
<dbReference type="Gene3D" id="3.40.30.10">
    <property type="entry name" value="Glutaredoxin"/>
    <property type="match status" value="1"/>
</dbReference>
<feature type="domain" description="GST N-terminal" evidence="1">
    <location>
        <begin position="1"/>
        <end position="66"/>
    </location>
</feature>
<protein>
    <submittedName>
        <fullName evidence="3">GST N-terminal domain-containing protein</fullName>
    </submittedName>
</protein>
<dbReference type="InterPro" id="IPR036249">
    <property type="entry name" value="Thioredoxin-like_sf"/>
</dbReference>
<dbReference type="SUPFAM" id="SSF52833">
    <property type="entry name" value="Thioredoxin-like"/>
    <property type="match status" value="1"/>
</dbReference>
<reference evidence="3" key="1">
    <citation type="submission" date="2022-11" db="UniProtKB">
        <authorList>
            <consortium name="WormBaseParasite"/>
        </authorList>
    </citation>
    <scope>IDENTIFICATION</scope>
</reference>
<dbReference type="GO" id="GO:0005737">
    <property type="term" value="C:cytoplasm"/>
    <property type="evidence" value="ECO:0007669"/>
    <property type="project" value="TreeGrafter"/>
</dbReference>
<proteinExistence type="predicted"/>
<keyword evidence="2" id="KW-1185">Reference proteome</keyword>
<sequence>MSLKLYYDLMSQPSRAVYIFLNFNSIPFENCPVALRRGEHLTEEYSKINPFKRVPFIDDNGFKLSE</sequence>
<evidence type="ECO:0000259" key="1">
    <source>
        <dbReference type="PROSITE" id="PS50404"/>
    </source>
</evidence>